<dbReference type="Pfam" id="PF00175">
    <property type="entry name" value="NAD_binding_1"/>
    <property type="match status" value="1"/>
</dbReference>
<protein>
    <submittedName>
        <fullName evidence="2">Oxidoreductase</fullName>
    </submittedName>
</protein>
<dbReference type="PROSITE" id="PS51384">
    <property type="entry name" value="FAD_FR"/>
    <property type="match status" value="1"/>
</dbReference>
<dbReference type="GO" id="GO:0016491">
    <property type="term" value="F:oxidoreductase activity"/>
    <property type="evidence" value="ECO:0007669"/>
    <property type="project" value="InterPro"/>
</dbReference>
<dbReference type="SUPFAM" id="SSF52343">
    <property type="entry name" value="Ferredoxin reductase-like, C-terminal NADP-linked domain"/>
    <property type="match status" value="1"/>
</dbReference>
<dbReference type="Gene3D" id="3.40.50.80">
    <property type="entry name" value="Nucleotide-binding domain of ferredoxin-NADP reductase (FNR) module"/>
    <property type="match status" value="1"/>
</dbReference>
<dbReference type="PANTHER" id="PTHR47354:SF5">
    <property type="entry name" value="PROTEIN RFBI"/>
    <property type="match status" value="1"/>
</dbReference>
<organism evidence="2 3">
    <name type="scientific">Candidatus Dojkabacteria bacterium</name>
    <dbReference type="NCBI Taxonomy" id="2099670"/>
    <lineage>
        <taxon>Bacteria</taxon>
        <taxon>Candidatus Dojkabacteria</taxon>
    </lineage>
</organism>
<sequence length="213" mass="23935">SPFPAFEPGQHFDIRLTSENGYQAQRSYSAASASSQNEYLEFGIDVLPDGEVSGYLATLKPDDKFEIRGPIGRHFIWNPGNAKETILIGGGSGVVPLFSMIREYSAARVQDKLTFINSFRTVRDIPWQDELENLAQENQNLDLYTTITRESRVSERYHSGRINREILNKALEKYNLETAAVYICGSNSFVEAVSQSLLDLGAAFHNIKTERYG</sequence>
<evidence type="ECO:0000313" key="2">
    <source>
        <dbReference type="EMBL" id="MCA9375062.1"/>
    </source>
</evidence>
<dbReference type="PRINTS" id="PR00371">
    <property type="entry name" value="FPNCR"/>
</dbReference>
<feature type="domain" description="FAD-binding FR-type" evidence="1">
    <location>
        <begin position="1"/>
        <end position="77"/>
    </location>
</feature>
<gene>
    <name evidence="2" type="ORF">KC622_01890</name>
</gene>
<dbReference type="Gene3D" id="2.40.30.10">
    <property type="entry name" value="Translation factors"/>
    <property type="match status" value="1"/>
</dbReference>
<comment type="caution">
    <text evidence="2">The sequence shown here is derived from an EMBL/GenBank/DDBJ whole genome shotgun (WGS) entry which is preliminary data.</text>
</comment>
<dbReference type="Pfam" id="PF00970">
    <property type="entry name" value="FAD_binding_6"/>
    <property type="match status" value="1"/>
</dbReference>
<dbReference type="InterPro" id="IPR039261">
    <property type="entry name" value="FNR_nucleotide-bd"/>
</dbReference>
<name>A0A955KUX0_9BACT</name>
<evidence type="ECO:0000259" key="1">
    <source>
        <dbReference type="PROSITE" id="PS51384"/>
    </source>
</evidence>
<proteinExistence type="predicted"/>
<feature type="non-terminal residue" evidence="2">
    <location>
        <position position="1"/>
    </location>
</feature>
<dbReference type="InterPro" id="IPR017927">
    <property type="entry name" value="FAD-bd_FR_type"/>
</dbReference>
<dbReference type="AlphaFoldDB" id="A0A955KUX0"/>
<evidence type="ECO:0000313" key="3">
    <source>
        <dbReference type="Proteomes" id="UP000748332"/>
    </source>
</evidence>
<accession>A0A955KUX0</accession>
<dbReference type="InterPro" id="IPR001433">
    <property type="entry name" value="OxRdtase_FAD/NAD-bd"/>
</dbReference>
<dbReference type="InterPro" id="IPR008333">
    <property type="entry name" value="Cbr1-like_FAD-bd_dom"/>
</dbReference>
<dbReference type="EMBL" id="JAGQLM010000077">
    <property type="protein sequence ID" value="MCA9375062.1"/>
    <property type="molecule type" value="Genomic_DNA"/>
</dbReference>
<dbReference type="InterPro" id="IPR001709">
    <property type="entry name" value="Flavoprot_Pyr_Nucl_cyt_Rdtase"/>
</dbReference>
<dbReference type="InterPro" id="IPR017938">
    <property type="entry name" value="Riboflavin_synthase-like_b-brl"/>
</dbReference>
<reference evidence="2" key="2">
    <citation type="journal article" date="2021" name="Microbiome">
        <title>Successional dynamics and alternative stable states in a saline activated sludge microbial community over 9 years.</title>
        <authorList>
            <person name="Wang Y."/>
            <person name="Ye J."/>
            <person name="Ju F."/>
            <person name="Liu L."/>
            <person name="Boyd J.A."/>
            <person name="Deng Y."/>
            <person name="Parks D.H."/>
            <person name="Jiang X."/>
            <person name="Yin X."/>
            <person name="Woodcroft B.J."/>
            <person name="Tyson G.W."/>
            <person name="Hugenholtz P."/>
            <person name="Polz M.F."/>
            <person name="Zhang T."/>
        </authorList>
    </citation>
    <scope>NUCLEOTIDE SEQUENCE</scope>
    <source>
        <strain evidence="2">HKST-UBA16</strain>
    </source>
</reference>
<dbReference type="PANTHER" id="PTHR47354">
    <property type="entry name" value="NADH OXIDOREDUCTASE HCR"/>
    <property type="match status" value="1"/>
</dbReference>
<dbReference type="SUPFAM" id="SSF63380">
    <property type="entry name" value="Riboflavin synthase domain-like"/>
    <property type="match status" value="1"/>
</dbReference>
<dbReference type="PRINTS" id="PR00410">
    <property type="entry name" value="PHEHYDRXLASE"/>
</dbReference>
<dbReference type="Proteomes" id="UP000748332">
    <property type="component" value="Unassembled WGS sequence"/>
</dbReference>
<reference evidence="2" key="1">
    <citation type="submission" date="2020-04" db="EMBL/GenBank/DDBJ databases">
        <authorList>
            <person name="Zhang T."/>
        </authorList>
    </citation>
    <scope>NUCLEOTIDE SEQUENCE</scope>
    <source>
        <strain evidence="2">HKST-UBA16</strain>
    </source>
</reference>
<dbReference type="InterPro" id="IPR050415">
    <property type="entry name" value="MRET"/>
</dbReference>